<comment type="similarity">
    <text evidence="1">Belongs to the LysR transcriptional regulatory family.</text>
</comment>
<dbReference type="InterPro" id="IPR036388">
    <property type="entry name" value="WH-like_DNA-bd_sf"/>
</dbReference>
<dbReference type="PANTHER" id="PTHR30537:SF1">
    <property type="entry name" value="HTH-TYPE TRANSCRIPTIONAL REGULATOR PGRR"/>
    <property type="match status" value="1"/>
</dbReference>
<evidence type="ECO:0000256" key="3">
    <source>
        <dbReference type="ARBA" id="ARBA00023015"/>
    </source>
</evidence>
<dbReference type="GO" id="GO:0003700">
    <property type="term" value="F:DNA-binding transcription factor activity"/>
    <property type="evidence" value="ECO:0007669"/>
    <property type="project" value="InterPro"/>
</dbReference>
<evidence type="ECO:0000256" key="5">
    <source>
        <dbReference type="ARBA" id="ARBA00023163"/>
    </source>
</evidence>
<dbReference type="FunFam" id="1.10.10.10:FF:000001">
    <property type="entry name" value="LysR family transcriptional regulator"/>
    <property type="match status" value="1"/>
</dbReference>
<evidence type="ECO:0000256" key="2">
    <source>
        <dbReference type="ARBA" id="ARBA00022491"/>
    </source>
</evidence>
<evidence type="ECO:0000313" key="7">
    <source>
        <dbReference type="EMBL" id="PLR36521.1"/>
    </source>
</evidence>
<evidence type="ECO:0000313" key="8">
    <source>
        <dbReference type="Proteomes" id="UP000234503"/>
    </source>
</evidence>
<keyword evidence="5" id="KW-0804">Transcription</keyword>
<dbReference type="FunFam" id="3.40.190.290:FF:000012">
    <property type="entry name" value="Transcriptional regulator, LysR family"/>
    <property type="match status" value="1"/>
</dbReference>
<dbReference type="PRINTS" id="PR00039">
    <property type="entry name" value="HTHLYSR"/>
</dbReference>
<dbReference type="GO" id="GO:0043565">
    <property type="term" value="F:sequence-specific DNA binding"/>
    <property type="evidence" value="ECO:0007669"/>
    <property type="project" value="TreeGrafter"/>
</dbReference>
<gene>
    <name evidence="7" type="ORF">CYR32_09215</name>
</gene>
<dbReference type="PANTHER" id="PTHR30537">
    <property type="entry name" value="HTH-TYPE TRANSCRIPTIONAL REGULATOR"/>
    <property type="match status" value="1"/>
</dbReference>
<dbReference type="CDD" id="cd08474">
    <property type="entry name" value="PBP2_CrgA_like_5"/>
    <property type="match status" value="1"/>
</dbReference>
<dbReference type="InterPro" id="IPR036390">
    <property type="entry name" value="WH_DNA-bd_sf"/>
</dbReference>
<dbReference type="EMBL" id="PJZH01000006">
    <property type="protein sequence ID" value="PLR36521.1"/>
    <property type="molecule type" value="Genomic_DNA"/>
</dbReference>
<dbReference type="Pfam" id="PF03466">
    <property type="entry name" value="LysR_substrate"/>
    <property type="match status" value="1"/>
</dbReference>
<dbReference type="Gene3D" id="3.40.190.290">
    <property type="match status" value="1"/>
</dbReference>
<keyword evidence="3" id="KW-0805">Transcription regulation</keyword>
<feature type="domain" description="HTH lysR-type" evidence="6">
    <location>
        <begin position="1"/>
        <end position="61"/>
    </location>
</feature>
<sequence>MPKGNLDDLSLFMVVVREKSFTRAAAKLGISQSTLSHIIRGLESRLDLRLLNRTTRSISPTEAGEHLINRLGPRLEEMEAELAALEDLKDKPSGLVRITAIDHVVETLIWPKLEPVLRHHPDIRVEITSDYRLSDIVADGYEIGVRRGDQVARDMIAVRMAPDQRMIIVGAPAYFQHHPVPTSPEELISHRCINLRLSTHGGLYAWELERDGNAVQVRVDGQLTFNRVQQILNAVLTGYGLAYMPDDMVMPHIRTGSLIPVMEEWSATFPGYHLYYPSRKKGSGAVSVVIDALKYR</sequence>
<dbReference type="Proteomes" id="UP000234503">
    <property type="component" value="Unassembled WGS sequence"/>
</dbReference>
<dbReference type="Pfam" id="PF00126">
    <property type="entry name" value="HTH_1"/>
    <property type="match status" value="1"/>
</dbReference>
<keyword evidence="8" id="KW-1185">Reference proteome</keyword>
<dbReference type="GO" id="GO:0006351">
    <property type="term" value="P:DNA-templated transcription"/>
    <property type="evidence" value="ECO:0007669"/>
    <property type="project" value="TreeGrafter"/>
</dbReference>
<reference evidence="7 8" key="1">
    <citation type="submission" date="2017-12" db="EMBL/GenBank/DDBJ databases">
        <title>Characterization of six clinical isolates of Enterochimera gen. nov., a novel genus of the Yersiniaciae family and the three species Enterochimera arupensis sp. nov., Enterochimera coloradensis sp. nov, and Enterochimera californica sp. nov.</title>
        <authorList>
            <person name="Rossi A."/>
            <person name="Fisher M."/>
        </authorList>
    </citation>
    <scope>NUCLEOTIDE SEQUENCE [LARGE SCALE GENOMIC DNA]</scope>
    <source>
        <strain evidence="8">2016-Iso4</strain>
    </source>
</reference>
<comment type="caution">
    <text evidence="7">The sequence shown here is derived from an EMBL/GenBank/DDBJ whole genome shotgun (WGS) entry which is preliminary data.</text>
</comment>
<dbReference type="RefSeq" id="WP_101824095.1">
    <property type="nucleotide sequence ID" value="NZ_PJZH01000006.1"/>
</dbReference>
<protein>
    <submittedName>
        <fullName evidence="7">LysR family transcriptional regulator</fullName>
    </submittedName>
</protein>
<dbReference type="AlphaFoldDB" id="A0A2N5E5U6"/>
<proteinExistence type="inferred from homology"/>
<keyword evidence="2" id="KW-0678">Repressor</keyword>
<dbReference type="InterPro" id="IPR000847">
    <property type="entry name" value="LysR_HTH_N"/>
</dbReference>
<dbReference type="InterPro" id="IPR005119">
    <property type="entry name" value="LysR_subst-bd"/>
</dbReference>
<dbReference type="OrthoDB" id="9813056at2"/>
<dbReference type="Gene3D" id="1.10.10.10">
    <property type="entry name" value="Winged helix-like DNA-binding domain superfamily/Winged helix DNA-binding domain"/>
    <property type="match status" value="1"/>
</dbReference>
<dbReference type="InterPro" id="IPR058163">
    <property type="entry name" value="LysR-type_TF_proteobact-type"/>
</dbReference>
<keyword evidence="4" id="KW-0238">DNA-binding</keyword>
<accession>A0A2N5E5U6</accession>
<dbReference type="SUPFAM" id="SSF46785">
    <property type="entry name" value="Winged helix' DNA-binding domain"/>
    <property type="match status" value="1"/>
</dbReference>
<evidence type="ECO:0000259" key="6">
    <source>
        <dbReference type="PROSITE" id="PS50931"/>
    </source>
</evidence>
<organism evidence="7 8">
    <name type="scientific">Chimaeribacter coloradensis</name>
    <dbReference type="NCBI Taxonomy" id="2060068"/>
    <lineage>
        <taxon>Bacteria</taxon>
        <taxon>Pseudomonadati</taxon>
        <taxon>Pseudomonadota</taxon>
        <taxon>Gammaproteobacteria</taxon>
        <taxon>Enterobacterales</taxon>
        <taxon>Yersiniaceae</taxon>
        <taxon>Chimaeribacter</taxon>
    </lineage>
</organism>
<evidence type="ECO:0000256" key="1">
    <source>
        <dbReference type="ARBA" id="ARBA00009437"/>
    </source>
</evidence>
<dbReference type="PROSITE" id="PS50931">
    <property type="entry name" value="HTH_LYSR"/>
    <property type="match status" value="1"/>
</dbReference>
<dbReference type="SUPFAM" id="SSF53850">
    <property type="entry name" value="Periplasmic binding protein-like II"/>
    <property type="match status" value="1"/>
</dbReference>
<name>A0A2N5E5U6_9GAMM</name>
<evidence type="ECO:0000256" key="4">
    <source>
        <dbReference type="ARBA" id="ARBA00023125"/>
    </source>
</evidence>